<dbReference type="GO" id="GO:0070291">
    <property type="term" value="P:N-acylethanolamine metabolic process"/>
    <property type="evidence" value="ECO:0007669"/>
    <property type="project" value="TreeGrafter"/>
</dbReference>
<evidence type="ECO:0000313" key="3">
    <source>
        <dbReference type="EMBL" id="VGO21564.1"/>
    </source>
</evidence>
<dbReference type="InterPro" id="IPR030395">
    <property type="entry name" value="GP_PDE_dom"/>
</dbReference>
<keyword evidence="1" id="KW-0732">Signal</keyword>
<feature type="signal peptide" evidence="1">
    <location>
        <begin position="1"/>
        <end position="19"/>
    </location>
</feature>
<dbReference type="GO" id="GO:0008889">
    <property type="term" value="F:glycerophosphodiester phosphodiesterase activity"/>
    <property type="evidence" value="ECO:0007669"/>
    <property type="project" value="TreeGrafter"/>
</dbReference>
<evidence type="ECO:0000256" key="1">
    <source>
        <dbReference type="SAM" id="SignalP"/>
    </source>
</evidence>
<gene>
    <name evidence="3" type="primary">glpQ_2</name>
    <name evidence="3" type="ORF">SCARR_03638</name>
</gene>
<dbReference type="Proteomes" id="UP000346198">
    <property type="component" value="Unassembled WGS sequence"/>
</dbReference>
<name>A0A6C2UQI6_9BACT</name>
<dbReference type="PROSITE" id="PS51704">
    <property type="entry name" value="GP_PDE"/>
    <property type="match status" value="1"/>
</dbReference>
<accession>A0A6C2UQI6</accession>
<dbReference type="GO" id="GO:0005886">
    <property type="term" value="C:plasma membrane"/>
    <property type="evidence" value="ECO:0007669"/>
    <property type="project" value="TreeGrafter"/>
</dbReference>
<dbReference type="AlphaFoldDB" id="A0A6C2UQI6"/>
<proteinExistence type="predicted"/>
<dbReference type="Pfam" id="PF03009">
    <property type="entry name" value="GDPD"/>
    <property type="match status" value="1"/>
</dbReference>
<dbReference type="CDD" id="cd08566">
    <property type="entry name" value="GDPD_AtGDE_like"/>
    <property type="match status" value="1"/>
</dbReference>
<reference evidence="3 4" key="1">
    <citation type="submission" date="2019-04" db="EMBL/GenBank/DDBJ databases">
        <authorList>
            <person name="Van Vliet M D."/>
        </authorList>
    </citation>
    <scope>NUCLEOTIDE SEQUENCE [LARGE SCALE GENOMIC DNA]</scope>
    <source>
        <strain evidence="3 4">F21</strain>
    </source>
</reference>
<protein>
    <submittedName>
        <fullName evidence="3">Glycerophosphodiester phosphodiesterase</fullName>
    </submittedName>
</protein>
<dbReference type="EMBL" id="CAAHFH010000002">
    <property type="protein sequence ID" value="VGO21564.1"/>
    <property type="molecule type" value="Genomic_DNA"/>
</dbReference>
<dbReference type="GO" id="GO:0006644">
    <property type="term" value="P:phospholipid metabolic process"/>
    <property type="evidence" value="ECO:0007669"/>
    <property type="project" value="TreeGrafter"/>
</dbReference>
<evidence type="ECO:0000313" key="4">
    <source>
        <dbReference type="Proteomes" id="UP000346198"/>
    </source>
</evidence>
<evidence type="ECO:0000259" key="2">
    <source>
        <dbReference type="PROSITE" id="PS51704"/>
    </source>
</evidence>
<dbReference type="PANTHER" id="PTHR46320">
    <property type="entry name" value="GLYCEROPHOSPHODIESTER PHOSPHODIESTERASE 1"/>
    <property type="match status" value="1"/>
</dbReference>
<feature type="chain" id="PRO_5025645157" evidence="1">
    <location>
        <begin position="20"/>
        <end position="300"/>
    </location>
</feature>
<organism evidence="3 4">
    <name type="scientific">Pontiella sulfatireligans</name>
    <dbReference type="NCBI Taxonomy" id="2750658"/>
    <lineage>
        <taxon>Bacteria</taxon>
        <taxon>Pseudomonadati</taxon>
        <taxon>Kiritimatiellota</taxon>
        <taxon>Kiritimatiellia</taxon>
        <taxon>Kiritimatiellales</taxon>
        <taxon>Pontiellaceae</taxon>
        <taxon>Pontiella</taxon>
    </lineage>
</organism>
<dbReference type="InterPro" id="IPR017946">
    <property type="entry name" value="PLC-like_Pdiesterase_TIM-brl"/>
</dbReference>
<dbReference type="Gene3D" id="3.20.20.190">
    <property type="entry name" value="Phosphatidylinositol (PI) phosphodiesterase"/>
    <property type="match status" value="1"/>
</dbReference>
<sequence>MRKHIKLCLVWWCCITVIAIGQMDRVTSSSEHANPVLKDLLDPSSSIVFIAAHRGGYENDKTDKAPENSVVNITNSQRKGYELFETDIQRTKDGHFVMAHDPTINRETSGVGKVSDMTLIELKALHKRYRDRSLSPERIATLEEFLEQGKGRTVFKADMKPGVSKHFVDIMKLVTDHNALEGIIFRVPYRDAEFYDIYRKQGGVIAKHTLMFQVTSKKQVDDIKTRFDSSTIEIKLNKAVPTNEQSLDLIRYATDTGFIVETHAEGGEEDWIKLIDAGVRIFHTKTPSKLKALLQASTNH</sequence>
<dbReference type="PANTHER" id="PTHR46320:SF1">
    <property type="entry name" value="GLYCEROPHOSPHODIESTER PHOSPHODIESTERASE 1"/>
    <property type="match status" value="1"/>
</dbReference>
<dbReference type="GO" id="GO:0006580">
    <property type="term" value="P:ethanolamine metabolic process"/>
    <property type="evidence" value="ECO:0007669"/>
    <property type="project" value="TreeGrafter"/>
</dbReference>
<dbReference type="RefSeq" id="WP_168433410.1">
    <property type="nucleotide sequence ID" value="NZ_CAAHFH010000002.1"/>
</dbReference>
<feature type="domain" description="GP-PDE" evidence="2">
    <location>
        <begin position="48"/>
        <end position="300"/>
    </location>
</feature>
<dbReference type="SUPFAM" id="SSF51695">
    <property type="entry name" value="PLC-like phosphodiesterases"/>
    <property type="match status" value="1"/>
</dbReference>
<keyword evidence="4" id="KW-1185">Reference proteome</keyword>